<dbReference type="STRING" id="1203610.HMPREF1536_01195"/>
<dbReference type="Proteomes" id="UP000033035">
    <property type="component" value="Unassembled WGS sequence"/>
</dbReference>
<organism evidence="1 2">
    <name type="scientific">Parabacteroides gordonii MS-1 = DSM 23371</name>
    <dbReference type="NCBI Taxonomy" id="1203610"/>
    <lineage>
        <taxon>Bacteria</taxon>
        <taxon>Pseudomonadati</taxon>
        <taxon>Bacteroidota</taxon>
        <taxon>Bacteroidia</taxon>
        <taxon>Bacteroidales</taxon>
        <taxon>Tannerellaceae</taxon>
        <taxon>Parabacteroides</taxon>
    </lineage>
</organism>
<proteinExistence type="predicted"/>
<accession>A0A0F5JL57</accession>
<dbReference type="PATRIC" id="fig|1203610.3.peg.1218"/>
<dbReference type="EMBL" id="AQHW01000009">
    <property type="protein sequence ID" value="KKB58320.1"/>
    <property type="molecule type" value="Genomic_DNA"/>
</dbReference>
<dbReference type="RefSeq" id="WP_028727735.1">
    <property type="nucleotide sequence ID" value="NZ_AUAE01000018.1"/>
</dbReference>
<evidence type="ECO:0000313" key="2">
    <source>
        <dbReference type="Proteomes" id="UP000033035"/>
    </source>
</evidence>
<comment type="caution">
    <text evidence="1">The sequence shown here is derived from an EMBL/GenBank/DDBJ whole genome shotgun (WGS) entry which is preliminary data.</text>
</comment>
<dbReference type="AlphaFoldDB" id="A0A0F5JL57"/>
<name>A0A0F5JL57_9BACT</name>
<sequence length="78" mass="8814">MTTMELEAHKAKLVREILTEVDNMDLLKKLQNAYEKLKSQAVKDQTISKEEILKGIDSGLKDVKAGKTRSAKELLDEL</sequence>
<gene>
    <name evidence="1" type="ORF">HMPREF1536_01195</name>
</gene>
<reference evidence="1 2" key="1">
    <citation type="submission" date="2013-04" db="EMBL/GenBank/DDBJ databases">
        <title>The Genome Sequence of Parabacteroides gordonii DSM 23371.</title>
        <authorList>
            <consortium name="The Broad Institute Genomics Platform"/>
            <person name="Earl A."/>
            <person name="Ward D."/>
            <person name="Feldgarden M."/>
            <person name="Gevers D."/>
            <person name="Martens E."/>
            <person name="Sakamoto M."/>
            <person name="Benno Y."/>
            <person name="Suzuki N."/>
            <person name="Matsunaga N."/>
            <person name="Koshihara K."/>
            <person name="Seki M."/>
            <person name="Komiya H."/>
            <person name="Walker B."/>
            <person name="Young S."/>
            <person name="Zeng Q."/>
            <person name="Gargeya S."/>
            <person name="Fitzgerald M."/>
            <person name="Haas B."/>
            <person name="Abouelleil A."/>
            <person name="Allen A.W."/>
            <person name="Alvarado L."/>
            <person name="Arachchi H.M."/>
            <person name="Berlin A.M."/>
            <person name="Chapman S.B."/>
            <person name="Gainer-Dewar J."/>
            <person name="Goldberg J."/>
            <person name="Griggs A."/>
            <person name="Gujja S."/>
            <person name="Hansen M."/>
            <person name="Howarth C."/>
            <person name="Imamovic A."/>
            <person name="Ireland A."/>
            <person name="Larimer J."/>
            <person name="McCowan C."/>
            <person name="Murphy C."/>
            <person name="Pearson M."/>
            <person name="Poon T.W."/>
            <person name="Priest M."/>
            <person name="Roberts A."/>
            <person name="Saif S."/>
            <person name="Shea T."/>
            <person name="Sisk P."/>
            <person name="Sykes S."/>
            <person name="Wortman J."/>
            <person name="Nusbaum C."/>
            <person name="Birren B."/>
        </authorList>
    </citation>
    <scope>NUCLEOTIDE SEQUENCE [LARGE SCALE GENOMIC DNA]</scope>
    <source>
        <strain evidence="1 2">MS-1</strain>
    </source>
</reference>
<protein>
    <submittedName>
        <fullName evidence="1">Uncharacterized protein</fullName>
    </submittedName>
</protein>
<evidence type="ECO:0000313" key="1">
    <source>
        <dbReference type="EMBL" id="KKB58320.1"/>
    </source>
</evidence>
<keyword evidence="2" id="KW-1185">Reference proteome</keyword>
<dbReference type="HOGENOM" id="CLU_193769_0_0_10"/>